<keyword evidence="7" id="KW-1185">Reference proteome</keyword>
<dbReference type="InterPro" id="IPR005119">
    <property type="entry name" value="LysR_subst-bd"/>
</dbReference>
<evidence type="ECO:0000256" key="2">
    <source>
        <dbReference type="ARBA" id="ARBA00023015"/>
    </source>
</evidence>
<dbReference type="InterPro" id="IPR036388">
    <property type="entry name" value="WH-like_DNA-bd_sf"/>
</dbReference>
<evidence type="ECO:0000256" key="4">
    <source>
        <dbReference type="ARBA" id="ARBA00023163"/>
    </source>
</evidence>
<dbReference type="Gene3D" id="3.40.190.290">
    <property type="match status" value="1"/>
</dbReference>
<dbReference type="PANTHER" id="PTHR30537:SF5">
    <property type="entry name" value="HTH-TYPE TRANSCRIPTIONAL ACTIVATOR TTDR-RELATED"/>
    <property type="match status" value="1"/>
</dbReference>
<organism evidence="6 7">
    <name type="scientific">Enterovibrio coralii</name>
    <dbReference type="NCBI Taxonomy" id="294935"/>
    <lineage>
        <taxon>Bacteria</taxon>
        <taxon>Pseudomonadati</taxon>
        <taxon>Pseudomonadota</taxon>
        <taxon>Gammaproteobacteria</taxon>
        <taxon>Vibrionales</taxon>
        <taxon>Vibrionaceae</taxon>
        <taxon>Enterovibrio</taxon>
    </lineage>
</organism>
<dbReference type="Pfam" id="PF00126">
    <property type="entry name" value="HTH_1"/>
    <property type="match status" value="1"/>
</dbReference>
<dbReference type="Gene3D" id="1.10.10.10">
    <property type="entry name" value="Winged helix-like DNA-binding domain superfamily/Winged helix DNA-binding domain"/>
    <property type="match status" value="1"/>
</dbReference>
<dbReference type="STRING" id="294935.ATN88_20605"/>
<dbReference type="Pfam" id="PF03466">
    <property type="entry name" value="LysR_substrate"/>
    <property type="match status" value="1"/>
</dbReference>
<name>A0A135I8Y4_9GAMM</name>
<evidence type="ECO:0000313" key="7">
    <source>
        <dbReference type="Proteomes" id="UP000070529"/>
    </source>
</evidence>
<dbReference type="GO" id="GO:0003700">
    <property type="term" value="F:DNA-binding transcription factor activity"/>
    <property type="evidence" value="ECO:0007669"/>
    <property type="project" value="InterPro"/>
</dbReference>
<keyword evidence="3" id="KW-0238">DNA-binding</keyword>
<dbReference type="EMBL" id="LNTY01000033">
    <property type="protein sequence ID" value="KXF81887.1"/>
    <property type="molecule type" value="Genomic_DNA"/>
</dbReference>
<evidence type="ECO:0000313" key="6">
    <source>
        <dbReference type="EMBL" id="KXF81887.1"/>
    </source>
</evidence>
<feature type="domain" description="HTH lysR-type" evidence="5">
    <location>
        <begin position="1"/>
        <end position="61"/>
    </location>
</feature>
<dbReference type="GO" id="GO:0043565">
    <property type="term" value="F:sequence-specific DNA binding"/>
    <property type="evidence" value="ECO:0007669"/>
    <property type="project" value="TreeGrafter"/>
</dbReference>
<keyword evidence="4" id="KW-0804">Transcription</keyword>
<comment type="caution">
    <text evidence="6">The sequence shown here is derived from an EMBL/GenBank/DDBJ whole genome shotgun (WGS) entry which is preliminary data.</text>
</comment>
<comment type="similarity">
    <text evidence="1">Belongs to the LysR transcriptional regulatory family.</text>
</comment>
<evidence type="ECO:0000256" key="3">
    <source>
        <dbReference type="ARBA" id="ARBA00023125"/>
    </source>
</evidence>
<proteinExistence type="inferred from homology"/>
<dbReference type="GO" id="GO:0006351">
    <property type="term" value="P:DNA-templated transcription"/>
    <property type="evidence" value="ECO:0007669"/>
    <property type="project" value="TreeGrafter"/>
</dbReference>
<dbReference type="AlphaFoldDB" id="A0A135I8Y4"/>
<dbReference type="RefSeq" id="WP_067415526.1">
    <property type="nucleotide sequence ID" value="NZ_LNTY01000033.1"/>
</dbReference>
<reference evidence="6 7" key="1">
    <citation type="submission" date="2015-11" db="EMBL/GenBank/DDBJ databases">
        <title>Genomic Taxonomy of the Vibrionaceae.</title>
        <authorList>
            <person name="Gomez-Gil B."/>
            <person name="Enciso-Ibarra J."/>
        </authorList>
    </citation>
    <scope>NUCLEOTIDE SEQUENCE [LARGE SCALE GENOMIC DNA]</scope>
    <source>
        <strain evidence="6 7">CAIM 912</strain>
    </source>
</reference>
<evidence type="ECO:0000256" key="1">
    <source>
        <dbReference type="ARBA" id="ARBA00009437"/>
    </source>
</evidence>
<dbReference type="PROSITE" id="PS50931">
    <property type="entry name" value="HTH_LYSR"/>
    <property type="match status" value="1"/>
</dbReference>
<dbReference type="InterPro" id="IPR058163">
    <property type="entry name" value="LysR-type_TF_proteobact-type"/>
</dbReference>
<dbReference type="InterPro" id="IPR000847">
    <property type="entry name" value="LysR_HTH_N"/>
</dbReference>
<dbReference type="SUPFAM" id="SSF46785">
    <property type="entry name" value="Winged helix' DNA-binding domain"/>
    <property type="match status" value="1"/>
</dbReference>
<dbReference type="Proteomes" id="UP000070529">
    <property type="component" value="Unassembled WGS sequence"/>
</dbReference>
<sequence>MKLAYLKGMAIFAVVVKEGSFAAAARRLGLNRSAVSEQVSKLEANLNVRLIQRTTRHLTLTTDGEALYPSARTIVEALEQSENQLNLDKPHGTVRLTTTYDFAANWLLPRLEAFKARYPDIHFDFVLSDKRINLIEDKVDLAVRIANIEEEGYIARPLFHDKASVYASTEFLKRHKIFVDHRDLADLPWALFETLTPNDTVTLLDGQEEYAFSPRNFDRTNSPTMLREMVLSGKTLGLQPDRMMEEPIKQGKVSKLTAYNHARRFTYYLLYPSRQHLSLRTRLLIEYLMQFADNAAIKPDR</sequence>
<dbReference type="PRINTS" id="PR00039">
    <property type="entry name" value="HTHLYSR"/>
</dbReference>
<dbReference type="PANTHER" id="PTHR30537">
    <property type="entry name" value="HTH-TYPE TRANSCRIPTIONAL REGULATOR"/>
    <property type="match status" value="1"/>
</dbReference>
<dbReference type="InterPro" id="IPR036390">
    <property type="entry name" value="WH_DNA-bd_sf"/>
</dbReference>
<evidence type="ECO:0000259" key="5">
    <source>
        <dbReference type="PROSITE" id="PS50931"/>
    </source>
</evidence>
<dbReference type="FunFam" id="1.10.10.10:FF:000001">
    <property type="entry name" value="LysR family transcriptional regulator"/>
    <property type="match status" value="1"/>
</dbReference>
<gene>
    <name evidence="6" type="ORF">ATN88_20605</name>
</gene>
<protein>
    <recommendedName>
        <fullName evidence="5">HTH lysR-type domain-containing protein</fullName>
    </recommendedName>
</protein>
<keyword evidence="2" id="KW-0805">Transcription regulation</keyword>
<dbReference type="CDD" id="cd08422">
    <property type="entry name" value="PBP2_CrgA_like"/>
    <property type="match status" value="1"/>
</dbReference>
<accession>A0A135I8Y4</accession>
<dbReference type="OrthoDB" id="9786526at2"/>
<dbReference type="SUPFAM" id="SSF53850">
    <property type="entry name" value="Periplasmic binding protein-like II"/>
    <property type="match status" value="1"/>
</dbReference>